<dbReference type="KEGG" id="msaa:QYS49_34235"/>
<accession>A0AA51NCK2</accession>
<protein>
    <submittedName>
        <fullName evidence="1">Uncharacterized protein</fullName>
    </submittedName>
</protein>
<name>A0AA51NCK2_9BACT</name>
<proteinExistence type="predicted"/>
<dbReference type="Proteomes" id="UP001230496">
    <property type="component" value="Chromosome"/>
</dbReference>
<sequence>MLSFLLINKHLFLTTIETKENKRIFAIAKIFVIEIISARVTSIHHHLEDGDT</sequence>
<reference evidence="1 2" key="1">
    <citation type="submission" date="2023-08" db="EMBL/GenBank/DDBJ databases">
        <title>Comparative genomics and taxonomic characterization of three novel marine species of genus Marivirga.</title>
        <authorList>
            <person name="Muhammad N."/>
            <person name="Kim S.-G."/>
        </authorList>
    </citation>
    <scope>NUCLEOTIDE SEQUENCE [LARGE SCALE GENOMIC DNA]</scope>
    <source>
        <strain evidence="1 2">BDSF4-3</strain>
    </source>
</reference>
<organism evidence="1 2">
    <name type="scientific">Marivirga salinarum</name>
    <dbReference type="NCBI Taxonomy" id="3059078"/>
    <lineage>
        <taxon>Bacteria</taxon>
        <taxon>Pseudomonadati</taxon>
        <taxon>Bacteroidota</taxon>
        <taxon>Cytophagia</taxon>
        <taxon>Cytophagales</taxon>
        <taxon>Marivirgaceae</taxon>
        <taxon>Marivirga</taxon>
    </lineage>
</organism>
<keyword evidence="2" id="KW-1185">Reference proteome</keyword>
<evidence type="ECO:0000313" key="1">
    <source>
        <dbReference type="EMBL" id="WMN12658.1"/>
    </source>
</evidence>
<dbReference type="EMBL" id="CP129971">
    <property type="protein sequence ID" value="WMN12658.1"/>
    <property type="molecule type" value="Genomic_DNA"/>
</dbReference>
<gene>
    <name evidence="1" type="ORF">QYS49_34235</name>
</gene>
<dbReference type="RefSeq" id="WP_308350863.1">
    <property type="nucleotide sequence ID" value="NZ_CP129971.1"/>
</dbReference>
<dbReference type="AlphaFoldDB" id="A0AA51NCK2"/>
<evidence type="ECO:0000313" key="2">
    <source>
        <dbReference type="Proteomes" id="UP001230496"/>
    </source>
</evidence>